<evidence type="ECO:0000256" key="9">
    <source>
        <dbReference type="ARBA" id="ARBA00022967"/>
    </source>
</evidence>
<feature type="transmembrane region" description="Helical" evidence="12">
    <location>
        <begin position="652"/>
        <end position="684"/>
    </location>
</feature>
<comment type="caution">
    <text evidence="14">The sequence shown here is derived from an EMBL/GenBank/DDBJ whole genome shotgun (WGS) entry which is preliminary data.</text>
</comment>
<dbReference type="InterPro" id="IPR050095">
    <property type="entry name" value="ECF_ABC_transporter_ATP-bd"/>
</dbReference>
<dbReference type="PROSITE" id="PS00211">
    <property type="entry name" value="ABC_TRANSPORTER_1"/>
    <property type="match status" value="1"/>
</dbReference>
<keyword evidence="15" id="KW-1185">Reference proteome</keyword>
<dbReference type="Gene3D" id="3.40.50.300">
    <property type="entry name" value="P-loop containing nucleotide triphosphate hydrolases"/>
    <property type="match status" value="2"/>
</dbReference>
<feature type="transmembrane region" description="Helical" evidence="12">
    <location>
        <begin position="868"/>
        <end position="886"/>
    </location>
</feature>
<comment type="subcellular location">
    <subcellularLocation>
        <location evidence="2">Cell membrane</location>
        <topology evidence="2">Peripheral membrane protein</topology>
    </subcellularLocation>
    <subcellularLocation>
        <location evidence="1">Membrane</location>
        <topology evidence="1">Multi-pass membrane protein</topology>
    </subcellularLocation>
</comment>
<dbReference type="SUPFAM" id="SSF52540">
    <property type="entry name" value="P-loop containing nucleoside triphosphate hydrolases"/>
    <property type="match status" value="2"/>
</dbReference>
<evidence type="ECO:0000256" key="4">
    <source>
        <dbReference type="ARBA" id="ARBA00022448"/>
    </source>
</evidence>
<reference evidence="14" key="1">
    <citation type="submission" date="2023-04" db="EMBL/GenBank/DDBJ databases">
        <title>Comparative genomic analysis of Cohnella hashimotonis sp. nov., isolated from the International Space Station.</title>
        <authorList>
            <person name="Venkateswaran K."/>
            <person name="Simpson A."/>
        </authorList>
    </citation>
    <scope>NUCLEOTIDE SEQUENCE</scope>
    <source>
        <strain evidence="14">F6_2S_P_1</strain>
    </source>
</reference>
<keyword evidence="11 12" id="KW-0472">Membrane</keyword>
<dbReference type="PANTHER" id="PTHR43553:SF24">
    <property type="entry name" value="ENERGY-COUPLING FACTOR TRANSPORTER ATP-BINDING PROTEIN ECFA1"/>
    <property type="match status" value="1"/>
</dbReference>
<name>A0ABT6TH04_9BACL</name>
<dbReference type="PROSITE" id="PS50893">
    <property type="entry name" value="ABC_TRANSPORTER_2"/>
    <property type="match status" value="2"/>
</dbReference>
<dbReference type="InterPro" id="IPR027417">
    <property type="entry name" value="P-loop_NTPase"/>
</dbReference>
<organism evidence="14 15">
    <name type="scientific">Cohnella hashimotonis</name>
    <dbReference type="NCBI Taxonomy" id="2826895"/>
    <lineage>
        <taxon>Bacteria</taxon>
        <taxon>Bacillati</taxon>
        <taxon>Bacillota</taxon>
        <taxon>Bacilli</taxon>
        <taxon>Bacillales</taxon>
        <taxon>Paenibacillaceae</taxon>
        <taxon>Cohnella</taxon>
    </lineage>
</organism>
<evidence type="ECO:0000256" key="8">
    <source>
        <dbReference type="ARBA" id="ARBA00022840"/>
    </source>
</evidence>
<dbReference type="InterPro" id="IPR003339">
    <property type="entry name" value="ABC/ECF_trnsptr_transmembrane"/>
</dbReference>
<keyword evidence="7" id="KW-0547">Nucleotide-binding</keyword>
<proteinExistence type="inferred from homology"/>
<evidence type="ECO:0000256" key="6">
    <source>
        <dbReference type="ARBA" id="ARBA00022692"/>
    </source>
</evidence>
<evidence type="ECO:0000256" key="10">
    <source>
        <dbReference type="ARBA" id="ARBA00022989"/>
    </source>
</evidence>
<dbReference type="Proteomes" id="UP001161691">
    <property type="component" value="Unassembled WGS sequence"/>
</dbReference>
<evidence type="ECO:0000256" key="7">
    <source>
        <dbReference type="ARBA" id="ARBA00022741"/>
    </source>
</evidence>
<dbReference type="CDD" id="cd03225">
    <property type="entry name" value="ABC_cobalt_CbiO_domain1"/>
    <property type="match status" value="2"/>
</dbReference>
<evidence type="ECO:0000313" key="15">
    <source>
        <dbReference type="Proteomes" id="UP001161691"/>
    </source>
</evidence>
<dbReference type="Pfam" id="PF00005">
    <property type="entry name" value="ABC_tran"/>
    <property type="match status" value="2"/>
</dbReference>
<dbReference type="SMART" id="SM00382">
    <property type="entry name" value="AAA"/>
    <property type="match status" value="2"/>
</dbReference>
<dbReference type="InterPro" id="IPR003439">
    <property type="entry name" value="ABC_transporter-like_ATP-bd"/>
</dbReference>
<evidence type="ECO:0000256" key="1">
    <source>
        <dbReference type="ARBA" id="ARBA00004141"/>
    </source>
</evidence>
<keyword evidence="6 12" id="KW-0812">Transmembrane</keyword>
<dbReference type="GO" id="GO:0005524">
    <property type="term" value="F:ATP binding"/>
    <property type="evidence" value="ECO:0007669"/>
    <property type="project" value="UniProtKB-KW"/>
</dbReference>
<feature type="domain" description="ABC transporter" evidence="13">
    <location>
        <begin position="20"/>
        <end position="250"/>
    </location>
</feature>
<keyword evidence="9" id="KW-1278">Translocase</keyword>
<evidence type="ECO:0000256" key="5">
    <source>
        <dbReference type="ARBA" id="ARBA00022475"/>
    </source>
</evidence>
<dbReference type="RefSeq" id="WP_282909000.1">
    <property type="nucleotide sequence ID" value="NZ_JAGRPV010000001.1"/>
</dbReference>
<feature type="transmembrane region" description="Helical" evidence="12">
    <location>
        <begin position="696"/>
        <end position="716"/>
    </location>
</feature>
<feature type="domain" description="ABC transporter" evidence="13">
    <location>
        <begin position="307"/>
        <end position="547"/>
    </location>
</feature>
<accession>A0ABT6TH04</accession>
<keyword evidence="4" id="KW-0813">Transport</keyword>
<comment type="similarity">
    <text evidence="3">Belongs to the ABC transporter superfamily.</text>
</comment>
<dbReference type="InterPro" id="IPR017871">
    <property type="entry name" value="ABC_transporter-like_CS"/>
</dbReference>
<evidence type="ECO:0000256" key="3">
    <source>
        <dbReference type="ARBA" id="ARBA00005417"/>
    </source>
</evidence>
<keyword evidence="5" id="KW-1003">Cell membrane</keyword>
<evidence type="ECO:0000313" key="14">
    <source>
        <dbReference type="EMBL" id="MDI4646116.1"/>
    </source>
</evidence>
<evidence type="ECO:0000256" key="2">
    <source>
        <dbReference type="ARBA" id="ARBA00004202"/>
    </source>
</evidence>
<keyword evidence="8 14" id="KW-0067">ATP-binding</keyword>
<keyword evidence="10 12" id="KW-1133">Transmembrane helix</keyword>
<dbReference type="InterPro" id="IPR015856">
    <property type="entry name" value="ABC_transpr_CbiO/EcfA_su"/>
</dbReference>
<sequence>MAETVDSRPERSSAGSQFIIKGMSVFREEAAADAPALLDRVDLTLSPGEWLYVVGTNGSGKSTIGRGIAGLGVQGELRAALWDRGFAGDDPAPYVMQQPDAQLFGTTPREEIVFALEWLGTKGSDILRLADEALGEAGLNEAADLPWSALSGGQRQLAAVAAAAAGHAPLLVLDEATSMLDAHSQSLVRRLALKRQREGASIVWITQRIEELASDPKRRVIALAAGRLLYDGSVHEFLHGHAQAEEGQSAPPCLLAGLRLPYIAELARESALLRNAAGRARIDEAPDVQTLGRGDSNRSASYSSSALRIEGLRLRGGGGGALPAADALTLEPGRVVVVLGPNGSGKTRLLEIAAGLRKVEDVRAEFLAAGQQQAARSGRSARRHRLLTYSYASQAPEEQLFARSVEAELDYVLRPYKLKAAERCARLEHGLRSVGWGTSWLERDPYAMSGGERRRTALACALATPASWLLLDEPTAGLDALGCDRLAQSLAEERLSGRGILLVSHDPDWALPFADELLLLGADGEFRHCSRHALLAHPEWWTEAGLRAPESYKAAREAWLLGLAEERVWTTKDIAAFSVSHGHRVNGHRLHGHRSNGLLGDDALASDARMEQDLNRLNAEGAEVQAPIKARKRPAVVVPRNRLSGFDPRAIWLGYVLLSLSMFASRGWAGLAASAVLTAAIAGLARLPLREYKGPLASFALFAVASTALSGLTGSSGESGDWWHAADSMATFRSFAKTWLVLAIGIALPAAIPPLRLRRALMQLLPRKGGAGRRSQRLVLTVTLLLRFVPQLLAEWNRFARIAVARGKDARRSPAAIIRRLGSAAVPFMLALFRMGETVTLALESRGIGRRDAPSEAERLRWHARDGLLIVLIAFACTVLALQGWLY</sequence>
<evidence type="ECO:0000259" key="13">
    <source>
        <dbReference type="PROSITE" id="PS50893"/>
    </source>
</evidence>
<evidence type="ECO:0000256" key="12">
    <source>
        <dbReference type="SAM" id="Phobius"/>
    </source>
</evidence>
<dbReference type="CDD" id="cd16914">
    <property type="entry name" value="EcfT"/>
    <property type="match status" value="1"/>
</dbReference>
<feature type="transmembrane region" description="Helical" evidence="12">
    <location>
        <begin position="736"/>
        <end position="757"/>
    </location>
</feature>
<protein>
    <submittedName>
        <fullName evidence="14">ATP-binding cassette domain-containing protein</fullName>
    </submittedName>
</protein>
<evidence type="ECO:0000256" key="11">
    <source>
        <dbReference type="ARBA" id="ARBA00023136"/>
    </source>
</evidence>
<dbReference type="PANTHER" id="PTHR43553">
    <property type="entry name" value="HEAVY METAL TRANSPORTER"/>
    <property type="match status" value="1"/>
</dbReference>
<dbReference type="Pfam" id="PF02361">
    <property type="entry name" value="CbiQ"/>
    <property type="match status" value="1"/>
</dbReference>
<gene>
    <name evidence="14" type="ORF">KB449_14155</name>
</gene>
<dbReference type="InterPro" id="IPR003593">
    <property type="entry name" value="AAA+_ATPase"/>
</dbReference>
<dbReference type="EMBL" id="JAGRPV010000001">
    <property type="protein sequence ID" value="MDI4646116.1"/>
    <property type="molecule type" value="Genomic_DNA"/>
</dbReference>